<dbReference type="EMBL" id="JABSTU010000009">
    <property type="protein sequence ID" value="KAH8021013.1"/>
    <property type="molecule type" value="Genomic_DNA"/>
</dbReference>
<comment type="caution">
    <text evidence="1">The sequence shown here is derived from an EMBL/GenBank/DDBJ whole genome shotgun (WGS) entry which is preliminary data.</text>
</comment>
<accession>A0A9J6DFW7</accession>
<dbReference type="AlphaFoldDB" id="A0A9J6DFW7"/>
<dbReference type="Proteomes" id="UP000821866">
    <property type="component" value="Chromosome 7"/>
</dbReference>
<gene>
    <name evidence="1" type="ORF">HPB51_011792</name>
</gene>
<reference evidence="1" key="1">
    <citation type="journal article" date="2020" name="Cell">
        <title>Large-Scale Comparative Analyses of Tick Genomes Elucidate Their Genetic Diversity and Vector Capacities.</title>
        <authorList>
            <consortium name="Tick Genome and Microbiome Consortium (TIGMIC)"/>
            <person name="Jia N."/>
            <person name="Wang J."/>
            <person name="Shi W."/>
            <person name="Du L."/>
            <person name="Sun Y."/>
            <person name="Zhan W."/>
            <person name="Jiang J.F."/>
            <person name="Wang Q."/>
            <person name="Zhang B."/>
            <person name="Ji P."/>
            <person name="Bell-Sakyi L."/>
            <person name="Cui X.M."/>
            <person name="Yuan T.T."/>
            <person name="Jiang B.G."/>
            <person name="Yang W.F."/>
            <person name="Lam T.T."/>
            <person name="Chang Q.C."/>
            <person name="Ding S.J."/>
            <person name="Wang X.J."/>
            <person name="Zhu J.G."/>
            <person name="Ruan X.D."/>
            <person name="Zhao L."/>
            <person name="Wei J.T."/>
            <person name="Ye R.Z."/>
            <person name="Que T.C."/>
            <person name="Du C.H."/>
            <person name="Zhou Y.H."/>
            <person name="Cheng J.X."/>
            <person name="Dai P.F."/>
            <person name="Guo W.B."/>
            <person name="Han X.H."/>
            <person name="Huang E.J."/>
            <person name="Li L.F."/>
            <person name="Wei W."/>
            <person name="Gao Y.C."/>
            <person name="Liu J.Z."/>
            <person name="Shao H.Z."/>
            <person name="Wang X."/>
            <person name="Wang C.C."/>
            <person name="Yang T.C."/>
            <person name="Huo Q.B."/>
            <person name="Li W."/>
            <person name="Chen H.Y."/>
            <person name="Chen S.E."/>
            <person name="Zhou L.G."/>
            <person name="Ni X.B."/>
            <person name="Tian J.H."/>
            <person name="Sheng Y."/>
            <person name="Liu T."/>
            <person name="Pan Y.S."/>
            <person name="Xia L.Y."/>
            <person name="Li J."/>
            <person name="Zhao F."/>
            <person name="Cao W.C."/>
        </authorList>
    </citation>
    <scope>NUCLEOTIDE SEQUENCE</scope>
    <source>
        <strain evidence="1">Rmic-2018</strain>
    </source>
</reference>
<name>A0A9J6DFW7_RHIMP</name>
<sequence>MQKINVRVPAGKGGGGNDFNDAKNESGNMQVLTATDDFLFPPPPWALHSLRLGVSGVSPSETPWSAPLVFEWLLAKGEGVLRRRRRLGQRLRPTEAAVHRGRHPGLLGCVLEKNHAANPDRRTLLACAIWTLSLAFFAPTPGARTAMPPSVDGDSFLPAAEACFLVERRKRGARRCPHTPRLLEQLIKVSFREHLSRSHLKYLNYRKRLTFLVR</sequence>
<organism evidence="1 2">
    <name type="scientific">Rhipicephalus microplus</name>
    <name type="common">Cattle tick</name>
    <name type="synonym">Boophilus microplus</name>
    <dbReference type="NCBI Taxonomy" id="6941"/>
    <lineage>
        <taxon>Eukaryota</taxon>
        <taxon>Metazoa</taxon>
        <taxon>Ecdysozoa</taxon>
        <taxon>Arthropoda</taxon>
        <taxon>Chelicerata</taxon>
        <taxon>Arachnida</taxon>
        <taxon>Acari</taxon>
        <taxon>Parasitiformes</taxon>
        <taxon>Ixodida</taxon>
        <taxon>Ixodoidea</taxon>
        <taxon>Ixodidae</taxon>
        <taxon>Rhipicephalinae</taxon>
        <taxon>Rhipicephalus</taxon>
        <taxon>Boophilus</taxon>
    </lineage>
</organism>
<evidence type="ECO:0000313" key="2">
    <source>
        <dbReference type="Proteomes" id="UP000821866"/>
    </source>
</evidence>
<keyword evidence="2" id="KW-1185">Reference proteome</keyword>
<reference evidence="1" key="2">
    <citation type="submission" date="2021-09" db="EMBL/GenBank/DDBJ databases">
        <authorList>
            <person name="Jia N."/>
            <person name="Wang J."/>
            <person name="Shi W."/>
            <person name="Du L."/>
            <person name="Sun Y."/>
            <person name="Zhan W."/>
            <person name="Jiang J."/>
            <person name="Wang Q."/>
            <person name="Zhang B."/>
            <person name="Ji P."/>
            <person name="Sakyi L.B."/>
            <person name="Cui X."/>
            <person name="Yuan T."/>
            <person name="Jiang B."/>
            <person name="Yang W."/>
            <person name="Lam T.T.-Y."/>
            <person name="Chang Q."/>
            <person name="Ding S."/>
            <person name="Wang X."/>
            <person name="Zhu J."/>
            <person name="Ruan X."/>
            <person name="Zhao L."/>
            <person name="Wei J."/>
            <person name="Que T."/>
            <person name="Du C."/>
            <person name="Cheng J."/>
            <person name="Dai P."/>
            <person name="Han X."/>
            <person name="Huang E."/>
            <person name="Gao Y."/>
            <person name="Liu J."/>
            <person name="Shao H."/>
            <person name="Ye R."/>
            <person name="Li L."/>
            <person name="Wei W."/>
            <person name="Wang X."/>
            <person name="Wang C."/>
            <person name="Huo Q."/>
            <person name="Li W."/>
            <person name="Guo W."/>
            <person name="Chen H."/>
            <person name="Chen S."/>
            <person name="Zhou L."/>
            <person name="Zhou L."/>
            <person name="Ni X."/>
            <person name="Tian J."/>
            <person name="Zhou Y."/>
            <person name="Sheng Y."/>
            <person name="Liu T."/>
            <person name="Pan Y."/>
            <person name="Xia L."/>
            <person name="Li J."/>
            <person name="Zhao F."/>
            <person name="Cao W."/>
        </authorList>
    </citation>
    <scope>NUCLEOTIDE SEQUENCE</scope>
    <source>
        <strain evidence="1">Rmic-2018</strain>
        <tissue evidence="1">Larvae</tissue>
    </source>
</reference>
<proteinExistence type="predicted"/>
<evidence type="ECO:0000313" key="1">
    <source>
        <dbReference type="EMBL" id="KAH8021013.1"/>
    </source>
</evidence>
<protein>
    <submittedName>
        <fullName evidence="1">Uncharacterized protein</fullName>
    </submittedName>
</protein>